<accession>A0A0C2J9C3</accession>
<dbReference type="RefSeq" id="WP_040274364.1">
    <property type="nucleotide sequence ID" value="NZ_JROO01000029.1"/>
</dbReference>
<organism evidence="1 2">
    <name type="scientific">Streptomonospora alba</name>
    <dbReference type="NCBI Taxonomy" id="183763"/>
    <lineage>
        <taxon>Bacteria</taxon>
        <taxon>Bacillati</taxon>
        <taxon>Actinomycetota</taxon>
        <taxon>Actinomycetes</taxon>
        <taxon>Streptosporangiales</taxon>
        <taxon>Nocardiopsidaceae</taxon>
        <taxon>Streptomonospora</taxon>
    </lineage>
</organism>
<comment type="caution">
    <text evidence="1">The sequence shown here is derived from an EMBL/GenBank/DDBJ whole genome shotgun (WGS) entry which is preliminary data.</text>
</comment>
<reference evidence="2" key="1">
    <citation type="journal article" date="2015" name="Chem. Biol.">
        <title>Structure, bioactivity, and resistance mechanism of streptomonomicin, an unusual lasso Peptide from an understudied halophilic actinomycete.</title>
        <authorList>
            <person name="Metelev M."/>
            <person name="Tietz J.I."/>
            <person name="Melby J.O."/>
            <person name="Blair P.M."/>
            <person name="Zhu L."/>
            <person name="Livnat I."/>
            <person name="Severinov K."/>
            <person name="Mitchell D.A."/>
        </authorList>
    </citation>
    <scope>NUCLEOTIDE SEQUENCE [LARGE SCALE GENOMIC DNA]</scope>
    <source>
        <strain evidence="2">YIM 90003</strain>
    </source>
</reference>
<dbReference type="AlphaFoldDB" id="A0A0C2J9C3"/>
<protein>
    <submittedName>
        <fullName evidence="1">Uncharacterized protein</fullName>
    </submittedName>
</protein>
<evidence type="ECO:0000313" key="1">
    <source>
        <dbReference type="EMBL" id="KIH98081.1"/>
    </source>
</evidence>
<dbReference type="OrthoDB" id="5379188at2"/>
<gene>
    <name evidence="1" type="ORF">LP52_15380</name>
</gene>
<keyword evidence="2" id="KW-1185">Reference proteome</keyword>
<sequence length="159" mass="17460">MLPGGEELLRICDEIGLDPERAFRNQGARSGVFANRARAVFENWGERAVDLDPSAPIQVQPGMVVAFDSPMRAHNVKRARQSAPVSGSIKRDPHLRFAYGDRTVAVRFDPIGLTTTTSLTTLGTAEKEDVTYAGLGTVVAATQDQIHISGVLQRLWFRR</sequence>
<evidence type="ECO:0000313" key="2">
    <source>
        <dbReference type="Proteomes" id="UP000031675"/>
    </source>
</evidence>
<dbReference type="EMBL" id="JROO01000029">
    <property type="protein sequence ID" value="KIH98081.1"/>
    <property type="molecule type" value="Genomic_DNA"/>
</dbReference>
<proteinExistence type="predicted"/>
<name>A0A0C2J9C3_9ACTN</name>
<dbReference type="Proteomes" id="UP000031675">
    <property type="component" value="Unassembled WGS sequence"/>
</dbReference>